<keyword evidence="2" id="KW-1278">Translocase</keyword>
<feature type="transmembrane region" description="Helical" evidence="2">
    <location>
        <begin position="29"/>
        <end position="50"/>
    </location>
</feature>
<dbReference type="PANTHER" id="PTHR33269:SF17">
    <property type="entry name" value="NADH-UBIQUINONE OXIDOREDUCTASE CHAIN 6"/>
    <property type="match status" value="1"/>
</dbReference>
<name>G8XPA0_STIHE</name>
<gene>
    <name evidence="3" type="primary">nad6</name>
</gene>
<evidence type="ECO:0000313" key="4">
    <source>
        <dbReference type="EMBL" id="QJS52046.1"/>
    </source>
</evidence>
<dbReference type="GO" id="GO:0031966">
    <property type="term" value="C:mitochondrial membrane"/>
    <property type="evidence" value="ECO:0007669"/>
    <property type="project" value="UniProtKB-SubCell"/>
</dbReference>
<feature type="transmembrane region" description="Helical" evidence="2">
    <location>
        <begin position="162"/>
        <end position="188"/>
    </location>
</feature>
<keyword evidence="2" id="KW-0679">Respiratory chain</keyword>
<comment type="similarity">
    <text evidence="1 2">Belongs to the complex I subunit 6 family.</text>
</comment>
<feature type="transmembrane region" description="Helical" evidence="2">
    <location>
        <begin position="6"/>
        <end position="22"/>
    </location>
</feature>
<evidence type="ECO:0000256" key="1">
    <source>
        <dbReference type="ARBA" id="ARBA00005698"/>
    </source>
</evidence>
<dbReference type="EMBL" id="EU123956">
    <property type="protein sequence ID" value="ABX82583.1"/>
    <property type="molecule type" value="Genomic_DNA"/>
</dbReference>
<dbReference type="PANTHER" id="PTHR33269">
    <property type="entry name" value="NADH-UBIQUINONE OXIDOREDUCTASE CHAIN 6"/>
    <property type="match status" value="1"/>
</dbReference>
<dbReference type="Pfam" id="PF00499">
    <property type="entry name" value="Oxidored_q3"/>
    <property type="match status" value="1"/>
</dbReference>
<comment type="subcellular location">
    <subcellularLocation>
        <location evidence="2">Mitochondrion membrane</location>
        <topology evidence="2">Multi-pass membrane protein</topology>
    </subcellularLocation>
</comment>
<dbReference type="GO" id="GO:0008137">
    <property type="term" value="F:NADH dehydrogenase (ubiquinone) activity"/>
    <property type="evidence" value="ECO:0007669"/>
    <property type="project" value="UniProtKB-UniRule"/>
</dbReference>
<accession>G8XPA0</accession>
<proteinExistence type="inferred from homology"/>
<comment type="function">
    <text evidence="2">Core subunit of the mitochondrial membrane respiratory chain NADH dehydrogenase (Complex I) which catalyzes electron transfer from NADH through the respiratory chain, using ubiquinone as an electron acceptor. Essential for the catalytic activity and assembly of complex I.</text>
</comment>
<feature type="transmembrane region" description="Helical" evidence="2">
    <location>
        <begin position="88"/>
        <end position="106"/>
    </location>
</feature>
<keyword evidence="2 3" id="KW-0496">Mitochondrion</keyword>
<dbReference type="EC" id="7.1.1.2" evidence="2"/>
<dbReference type="Gene3D" id="1.20.120.1200">
    <property type="entry name" value="NADH-ubiquinone/plastoquinone oxidoreductase chain 6, subunit NuoJ"/>
    <property type="match status" value="1"/>
</dbReference>
<dbReference type="InterPro" id="IPR001457">
    <property type="entry name" value="NADH_UbQ/plastoQ_OxRdtase_su6"/>
</dbReference>
<reference evidence="4" key="2">
    <citation type="journal article" date="2020" name="Mitochondrial DNA Part B Resour">
        <title>Complete mitogenomes of the chlorophycean green algae Bulbochaete rectangularis var. hiloensis (Oedogoniales) and Stigeoclonium helveticum (Chaetophorales) provide insight into the sequence of events that led to the acquisition of a reduced-derived pattern of evolution in the Chlamydomonadales and Sphaeropleales.</title>
        <authorList>
            <person name="Turmel M."/>
            <person name="Belanger A.-S."/>
            <person name="Otis C."/>
            <person name="Lemieux C."/>
        </authorList>
    </citation>
    <scope>NUCLEOTIDE SEQUENCE</scope>
</reference>
<keyword evidence="2" id="KW-0812">Transmembrane</keyword>
<keyword evidence="2" id="KW-0249">Electron transport</keyword>
<keyword evidence="2" id="KW-0472">Membrane</keyword>
<organism evidence="3">
    <name type="scientific">Stigeoclonium helveticum</name>
    <name type="common">Green alga</name>
    <dbReference type="NCBI Taxonomy" id="55999"/>
    <lineage>
        <taxon>Eukaryota</taxon>
        <taxon>Viridiplantae</taxon>
        <taxon>Chlorophyta</taxon>
        <taxon>core chlorophytes</taxon>
        <taxon>Chlorophyceae</taxon>
        <taxon>OCC clade</taxon>
        <taxon>Chaetophorales</taxon>
        <taxon>Chaetophoraceae</taxon>
        <taxon>Stigeoclonium</taxon>
    </lineage>
</organism>
<geneLocation type="mitochondrion" evidence="3"/>
<dbReference type="EMBL" id="MN810332">
    <property type="protein sequence ID" value="QJS52046.1"/>
    <property type="molecule type" value="Genomic_DNA"/>
</dbReference>
<keyword evidence="2" id="KW-0520">NAD</keyword>
<protein>
    <recommendedName>
        <fullName evidence="2">NADH-ubiquinone oxidoreductase chain 6</fullName>
        <ecNumber evidence="2">7.1.1.2</ecNumber>
    </recommendedName>
</protein>
<comment type="catalytic activity">
    <reaction evidence="2">
        <text>a ubiquinone + NADH + 5 H(+)(in) = a ubiquinol + NAD(+) + 4 H(+)(out)</text>
        <dbReference type="Rhea" id="RHEA:29091"/>
        <dbReference type="Rhea" id="RHEA-COMP:9565"/>
        <dbReference type="Rhea" id="RHEA-COMP:9566"/>
        <dbReference type="ChEBI" id="CHEBI:15378"/>
        <dbReference type="ChEBI" id="CHEBI:16389"/>
        <dbReference type="ChEBI" id="CHEBI:17976"/>
        <dbReference type="ChEBI" id="CHEBI:57540"/>
        <dbReference type="ChEBI" id="CHEBI:57945"/>
        <dbReference type="EC" id="7.1.1.2"/>
    </reaction>
</comment>
<reference evidence="3" key="1">
    <citation type="submission" date="2007-08" db="EMBL/GenBank/DDBJ databases">
        <title>Divergence order of chlorophyte green algal lineages as inferred from the chloroplast and mitochondrial genomes.</title>
        <authorList>
            <person name="Pombert J.-F."/>
            <person name="Belanger A.-S."/>
            <person name="Gagnon J."/>
            <person name="Otis C."/>
            <person name="Lemieux C."/>
            <person name="Turmel M."/>
        </authorList>
    </citation>
    <scope>NUCLEOTIDE SEQUENCE</scope>
    <source>
        <strain evidence="3">UTEX 441</strain>
    </source>
</reference>
<dbReference type="SMR" id="G8XPA0"/>
<keyword evidence="2" id="KW-0813">Transport</keyword>
<keyword evidence="2" id="KW-1133">Transmembrane helix</keyword>
<evidence type="ECO:0000313" key="3">
    <source>
        <dbReference type="EMBL" id="ABX82583.1"/>
    </source>
</evidence>
<sequence>MNTLYFFFSTGIWVAATLVVRSKNPVHSVFYLVLLFCNASALLFMLGLEFFALLNIYVYVGALAVMFLFVVMLLDITYTEIVASQRGYYPIAILFIYGLIFALYLYDVKVDTSTELWEHIQKPEFINYAKTLLDNSMFTYFFEWGSLAYQMDNMKALTPALYIHYVDLLLIASLILLVAMIGAVVLCLKKRVDSPLQDIYAQHNREFQKVVYTIKKENN</sequence>
<dbReference type="AlphaFoldDB" id="G8XPA0"/>
<keyword evidence="2" id="KW-0830">Ubiquinone</keyword>
<dbReference type="InterPro" id="IPR042106">
    <property type="entry name" value="Nuo/plastoQ_OxRdtase_6_NuoJ"/>
</dbReference>
<evidence type="ECO:0000256" key="2">
    <source>
        <dbReference type="RuleBase" id="RU004430"/>
    </source>
</evidence>
<feature type="transmembrane region" description="Helical" evidence="2">
    <location>
        <begin position="56"/>
        <end position="76"/>
    </location>
</feature>